<gene>
    <name evidence="1" type="ORF">IF129_00125</name>
</gene>
<evidence type="ECO:0008006" key="3">
    <source>
        <dbReference type="Google" id="ProtNLM"/>
    </source>
</evidence>
<dbReference type="EMBL" id="JACXYU010000001">
    <property type="protein sequence ID" value="MBD3929978.1"/>
    <property type="molecule type" value="Genomic_DNA"/>
</dbReference>
<keyword evidence="2" id="KW-1185">Reference proteome</keyword>
<proteinExistence type="predicted"/>
<comment type="caution">
    <text evidence="1">The sequence shown here is derived from an EMBL/GenBank/DDBJ whole genome shotgun (WGS) entry which is preliminary data.</text>
</comment>
<sequence>MNAEELMEEMRPDVDRCVQRNETLARMRVGEVDRELLQRLVIAEHNCQESELAAYGLLVARHRHETPARLFGFTIHTIAEAHALMGPVAESVGLRPEDLKIATSGLLGRAVGSLTAPGALASPAAVALYLHSDLAVWCTVFDELARLAGEKEAAPEPLIDYLEWWGSEPPATLTSGVREVITYGLAHGEEPEEVLTFARQLHSIVDDYWGYVSSGR</sequence>
<organism evidence="1 2">
    <name type="scientific">Streptomyces chumphonensis</name>
    <dbReference type="NCBI Taxonomy" id="1214925"/>
    <lineage>
        <taxon>Bacteria</taxon>
        <taxon>Bacillati</taxon>
        <taxon>Actinomycetota</taxon>
        <taxon>Actinomycetes</taxon>
        <taxon>Kitasatosporales</taxon>
        <taxon>Streptomycetaceae</taxon>
        <taxon>Streptomyces</taxon>
    </lineage>
</organism>
<dbReference type="RefSeq" id="WP_191207300.1">
    <property type="nucleotide sequence ID" value="NZ_BAABKL010000025.1"/>
</dbReference>
<dbReference type="AlphaFoldDB" id="A0A927EVG0"/>
<dbReference type="Proteomes" id="UP000632289">
    <property type="component" value="Unassembled WGS sequence"/>
</dbReference>
<reference evidence="1" key="1">
    <citation type="submission" date="2020-09" db="EMBL/GenBank/DDBJ databases">
        <title>Secondary metabolite and genome analysis of marine Streptomyces chumphonensis KK1-2T.</title>
        <authorList>
            <person name="Phongsopitanun W."/>
            <person name="Kanchanasin P."/>
            <person name="Pittayakhajonwut P."/>
            <person name="Suwanborirux K."/>
            <person name="Tanasupawat S."/>
        </authorList>
    </citation>
    <scope>NUCLEOTIDE SEQUENCE</scope>
    <source>
        <strain evidence="1">KK1-2</strain>
    </source>
</reference>
<protein>
    <recommendedName>
        <fullName evidence="3">Thiaminase-2/PQQC domain-containing protein</fullName>
    </recommendedName>
</protein>
<evidence type="ECO:0000313" key="1">
    <source>
        <dbReference type="EMBL" id="MBD3929978.1"/>
    </source>
</evidence>
<accession>A0A927EVG0</accession>
<name>A0A927EVG0_9ACTN</name>
<evidence type="ECO:0000313" key="2">
    <source>
        <dbReference type="Proteomes" id="UP000632289"/>
    </source>
</evidence>